<proteinExistence type="predicted"/>
<dbReference type="EMBL" id="JABFAA010000012">
    <property type="protein sequence ID" value="MBA0697222.1"/>
    <property type="molecule type" value="Genomic_DNA"/>
</dbReference>
<reference evidence="1 2" key="1">
    <citation type="journal article" date="2019" name="Genome Biol. Evol.">
        <title>Insights into the evolution of the New World diploid cottons (Gossypium, subgenus Houzingenia) based on genome sequencing.</title>
        <authorList>
            <person name="Grover C.E."/>
            <person name="Arick M.A. 2nd"/>
            <person name="Thrash A."/>
            <person name="Conover J.L."/>
            <person name="Sanders W.S."/>
            <person name="Peterson D.G."/>
            <person name="Frelichowski J.E."/>
            <person name="Scheffler J.A."/>
            <person name="Scheffler B.E."/>
            <person name="Wendel J.F."/>
        </authorList>
    </citation>
    <scope>NUCLEOTIDE SEQUENCE [LARGE SCALE GENOMIC DNA]</scope>
    <source>
        <strain evidence="1">185</strain>
        <tissue evidence="1">Leaf</tissue>
    </source>
</reference>
<protein>
    <submittedName>
        <fullName evidence="1">Uncharacterized protein</fullName>
    </submittedName>
</protein>
<organism evidence="1 2">
    <name type="scientific">Gossypium aridum</name>
    <name type="common">American cotton</name>
    <name type="synonym">Erioxylum aridum</name>
    <dbReference type="NCBI Taxonomy" id="34290"/>
    <lineage>
        <taxon>Eukaryota</taxon>
        <taxon>Viridiplantae</taxon>
        <taxon>Streptophyta</taxon>
        <taxon>Embryophyta</taxon>
        <taxon>Tracheophyta</taxon>
        <taxon>Spermatophyta</taxon>
        <taxon>Magnoliopsida</taxon>
        <taxon>eudicotyledons</taxon>
        <taxon>Gunneridae</taxon>
        <taxon>Pentapetalae</taxon>
        <taxon>rosids</taxon>
        <taxon>malvids</taxon>
        <taxon>Malvales</taxon>
        <taxon>Malvaceae</taxon>
        <taxon>Malvoideae</taxon>
        <taxon>Gossypium</taxon>
    </lineage>
</organism>
<name>A0A7J8YCU1_GOSAI</name>
<feature type="non-terminal residue" evidence="1">
    <location>
        <position position="30"/>
    </location>
</feature>
<gene>
    <name evidence="1" type="ORF">Goari_020771</name>
</gene>
<dbReference type="Proteomes" id="UP000593577">
    <property type="component" value="Unassembled WGS sequence"/>
</dbReference>
<keyword evidence="2" id="KW-1185">Reference proteome</keyword>
<comment type="caution">
    <text evidence="1">The sequence shown here is derived from an EMBL/GenBank/DDBJ whole genome shotgun (WGS) entry which is preliminary data.</text>
</comment>
<evidence type="ECO:0000313" key="2">
    <source>
        <dbReference type="Proteomes" id="UP000593577"/>
    </source>
</evidence>
<evidence type="ECO:0000313" key="1">
    <source>
        <dbReference type="EMBL" id="MBA0697222.1"/>
    </source>
</evidence>
<accession>A0A7J8YCU1</accession>
<sequence>MHAGKLLLTVNRGSVEGLRRLKNPTTQRGN</sequence>
<dbReference type="AlphaFoldDB" id="A0A7J8YCU1"/>